<comment type="pathway">
    <text evidence="9">Protein modification; lipoprotein biosynthesis (N-acyl transfer).</text>
</comment>
<dbReference type="PANTHER" id="PTHR38686">
    <property type="entry name" value="APOLIPOPROTEIN N-ACYLTRANSFERASE"/>
    <property type="match status" value="1"/>
</dbReference>
<dbReference type="EC" id="2.3.1.269" evidence="9"/>
<feature type="domain" description="CN hydrolase" evidence="10">
    <location>
        <begin position="238"/>
        <end position="487"/>
    </location>
</feature>
<keyword evidence="5 9" id="KW-0812">Transmembrane</keyword>
<feature type="transmembrane region" description="Helical" evidence="9">
    <location>
        <begin position="12"/>
        <end position="37"/>
    </location>
</feature>
<evidence type="ECO:0000313" key="11">
    <source>
        <dbReference type="EMBL" id="USI73865.1"/>
    </source>
</evidence>
<dbReference type="RefSeq" id="WP_252167671.1">
    <property type="nucleotide sequence ID" value="NZ_CP084930.1"/>
</dbReference>
<keyword evidence="6 9" id="KW-1133">Transmembrane helix</keyword>
<keyword evidence="8 9" id="KW-0012">Acyltransferase</keyword>
<keyword evidence="7 9" id="KW-0472">Membrane</keyword>
<evidence type="ECO:0000256" key="4">
    <source>
        <dbReference type="ARBA" id="ARBA00022679"/>
    </source>
</evidence>
<evidence type="ECO:0000256" key="8">
    <source>
        <dbReference type="ARBA" id="ARBA00023315"/>
    </source>
</evidence>
<keyword evidence="4 9" id="KW-0808">Transferase</keyword>
<organism evidence="11 12">
    <name type="scientific">Sphingomonas morindae</name>
    <dbReference type="NCBI Taxonomy" id="1541170"/>
    <lineage>
        <taxon>Bacteria</taxon>
        <taxon>Pseudomonadati</taxon>
        <taxon>Pseudomonadota</taxon>
        <taxon>Alphaproteobacteria</taxon>
        <taxon>Sphingomonadales</taxon>
        <taxon>Sphingomonadaceae</taxon>
        <taxon>Sphingomonas</taxon>
    </lineage>
</organism>
<sequence length="519" mass="54854">MAPFFSAVALGLLVAFGFQPFGIWPLALIGYAGLALLIQARSPRARAAFAIGWGFGLGQFVLGLDWIATAFTYQAKMPGWLGWIAVLLLSLYLAVFPGLAALGAWWTTRRIGGGAATLSLALGACWGVSEWLRGTLFTGFPWNPAAAAFVDLPLAQLARITGTYGLSAIIVASSGFILILAALPRERLGRKTMLSSANLPAAAGLLLLAGLYFAPGIAVRIGRPDPLPPGTGPRVTVIQPDIGQGERWDPQLSRRHLQRLIALSGRPGDQPRVLLWPESAIEDFVTEDPAIAAALAPVIGPRDVLIAGGVLPVRDAGGAFVAARNSAFAIGPGGRILGRYDKAHLVPYGEYLPMRPLLSLLGLSRLAPGDVDFLPGPGPRTLALPGGLSVAVQICYEMIFSGHVVDEAHRPDFLFNPSNDAWFGPSGPPQHLAQARLRAIEEGLPIARATPTGISAIIAPDGRIVRELGAHAMGMTSERLPAARPRPIFTYLGDGAVWLIALLLGLMAIAAGRYKESFI</sequence>
<dbReference type="EMBL" id="CP084930">
    <property type="protein sequence ID" value="USI73865.1"/>
    <property type="molecule type" value="Genomic_DNA"/>
</dbReference>
<name>A0ABY4XAY8_9SPHN</name>
<dbReference type="InterPro" id="IPR045378">
    <property type="entry name" value="LNT_N"/>
</dbReference>
<evidence type="ECO:0000256" key="2">
    <source>
        <dbReference type="ARBA" id="ARBA00010065"/>
    </source>
</evidence>
<keyword evidence="12" id="KW-1185">Reference proteome</keyword>
<feature type="transmembrane region" description="Helical" evidence="9">
    <location>
        <begin position="111"/>
        <end position="129"/>
    </location>
</feature>
<gene>
    <name evidence="9 11" type="primary">lnt</name>
    <name evidence="11" type="ORF">LHA26_05190</name>
</gene>
<dbReference type="CDD" id="cd07571">
    <property type="entry name" value="ALP_N-acyl_transferase"/>
    <property type="match status" value="1"/>
</dbReference>
<accession>A0ABY4XAY8</accession>
<evidence type="ECO:0000256" key="5">
    <source>
        <dbReference type="ARBA" id="ARBA00022692"/>
    </source>
</evidence>
<comment type="catalytic activity">
    <reaction evidence="9">
        <text>N-terminal S-1,2-diacyl-sn-glyceryl-L-cysteinyl-[lipoprotein] + a glycerophospholipid = N-acyl-S-1,2-diacyl-sn-glyceryl-L-cysteinyl-[lipoprotein] + a 2-acyl-sn-glycero-3-phospholipid + H(+)</text>
        <dbReference type="Rhea" id="RHEA:48228"/>
        <dbReference type="Rhea" id="RHEA-COMP:14681"/>
        <dbReference type="Rhea" id="RHEA-COMP:14684"/>
        <dbReference type="ChEBI" id="CHEBI:15378"/>
        <dbReference type="ChEBI" id="CHEBI:136912"/>
        <dbReference type="ChEBI" id="CHEBI:140656"/>
        <dbReference type="ChEBI" id="CHEBI:140657"/>
        <dbReference type="ChEBI" id="CHEBI:140660"/>
        <dbReference type="EC" id="2.3.1.269"/>
    </reaction>
</comment>
<evidence type="ECO:0000256" key="7">
    <source>
        <dbReference type="ARBA" id="ARBA00023136"/>
    </source>
</evidence>
<dbReference type="PANTHER" id="PTHR38686:SF1">
    <property type="entry name" value="APOLIPOPROTEIN N-ACYLTRANSFERASE"/>
    <property type="match status" value="1"/>
</dbReference>
<feature type="transmembrane region" description="Helical" evidence="9">
    <location>
        <begin position="195"/>
        <end position="214"/>
    </location>
</feature>
<evidence type="ECO:0000256" key="6">
    <source>
        <dbReference type="ARBA" id="ARBA00022989"/>
    </source>
</evidence>
<comment type="similarity">
    <text evidence="2 9">Belongs to the CN hydrolase family. Apolipoprotein N-acyltransferase subfamily.</text>
</comment>
<evidence type="ECO:0000256" key="9">
    <source>
        <dbReference type="HAMAP-Rule" id="MF_01148"/>
    </source>
</evidence>
<dbReference type="PROSITE" id="PS50263">
    <property type="entry name" value="CN_HYDROLASE"/>
    <property type="match status" value="1"/>
</dbReference>
<keyword evidence="3 9" id="KW-1003">Cell membrane</keyword>
<proteinExistence type="inferred from homology"/>
<dbReference type="SUPFAM" id="SSF56317">
    <property type="entry name" value="Carbon-nitrogen hydrolase"/>
    <property type="match status" value="1"/>
</dbReference>
<evidence type="ECO:0000256" key="3">
    <source>
        <dbReference type="ARBA" id="ARBA00022475"/>
    </source>
</evidence>
<dbReference type="NCBIfam" id="TIGR00546">
    <property type="entry name" value="lnt"/>
    <property type="match status" value="1"/>
</dbReference>
<dbReference type="HAMAP" id="MF_01148">
    <property type="entry name" value="Lnt"/>
    <property type="match status" value="1"/>
</dbReference>
<feature type="transmembrane region" description="Helical" evidence="9">
    <location>
        <begin position="164"/>
        <end position="183"/>
    </location>
</feature>
<comment type="function">
    <text evidence="9">Catalyzes the phospholipid dependent N-acylation of the N-terminal cysteine of apolipoprotein, the last step in lipoprotein maturation.</text>
</comment>
<feature type="transmembrane region" description="Helical" evidence="9">
    <location>
        <begin position="80"/>
        <end position="104"/>
    </location>
</feature>
<feature type="transmembrane region" description="Helical" evidence="9">
    <location>
        <begin position="49"/>
        <end position="68"/>
    </location>
</feature>
<dbReference type="Proteomes" id="UP001056937">
    <property type="component" value="Chromosome 1"/>
</dbReference>
<reference evidence="11" key="1">
    <citation type="journal article" date="2022" name="Toxins">
        <title>Genomic Analysis of Sphingopyxis sp. USTB-05 for Biodegrading Cyanobacterial Hepatotoxins.</title>
        <authorList>
            <person name="Liu C."/>
            <person name="Xu Q."/>
            <person name="Zhao Z."/>
            <person name="Zhang H."/>
            <person name="Liu X."/>
            <person name="Yin C."/>
            <person name="Liu Y."/>
            <person name="Yan H."/>
        </authorList>
    </citation>
    <scope>NUCLEOTIDE SEQUENCE</scope>
    <source>
        <strain evidence="11">NBD5</strain>
    </source>
</reference>
<dbReference type="InterPro" id="IPR003010">
    <property type="entry name" value="C-N_Hydrolase"/>
</dbReference>
<dbReference type="Pfam" id="PF20154">
    <property type="entry name" value="LNT_N"/>
    <property type="match status" value="1"/>
</dbReference>
<dbReference type="InterPro" id="IPR036526">
    <property type="entry name" value="C-N_Hydrolase_sf"/>
</dbReference>
<dbReference type="InterPro" id="IPR004563">
    <property type="entry name" value="Apolipo_AcylTrfase"/>
</dbReference>
<evidence type="ECO:0000256" key="1">
    <source>
        <dbReference type="ARBA" id="ARBA00004651"/>
    </source>
</evidence>
<dbReference type="Gene3D" id="3.60.110.10">
    <property type="entry name" value="Carbon-nitrogen hydrolase"/>
    <property type="match status" value="1"/>
</dbReference>
<evidence type="ECO:0000259" key="10">
    <source>
        <dbReference type="PROSITE" id="PS50263"/>
    </source>
</evidence>
<evidence type="ECO:0000313" key="12">
    <source>
        <dbReference type="Proteomes" id="UP001056937"/>
    </source>
</evidence>
<comment type="subcellular location">
    <subcellularLocation>
        <location evidence="1 9">Cell membrane</location>
        <topology evidence="1 9">Multi-pass membrane protein</topology>
    </subcellularLocation>
</comment>
<feature type="transmembrane region" description="Helical" evidence="9">
    <location>
        <begin position="488"/>
        <end position="511"/>
    </location>
</feature>
<dbReference type="Pfam" id="PF00795">
    <property type="entry name" value="CN_hydrolase"/>
    <property type="match status" value="1"/>
</dbReference>
<protein>
    <recommendedName>
        <fullName evidence="9">Apolipoprotein N-acyltransferase</fullName>
        <shortName evidence="9">ALP N-acyltransferase</shortName>
        <ecNumber evidence="9">2.3.1.269</ecNumber>
    </recommendedName>
</protein>